<evidence type="ECO:0000313" key="8">
    <source>
        <dbReference type="EMBL" id="MBA4610343.1"/>
    </source>
</evidence>
<sequence>MRNTGGIALVLVAVGVAACKPQEEKASAAPPPSVQVAAAFKKEIRQSASFVGQIEAVDDVNLLARVSGFLETKQVKDGASVEKDQILFTIEKASYEATLASAKADAEKAEADAALKAADLERDTDLYEKGHVSKAKFQATLATKEQADAAVEAAHAQVKQAELNLGYTDIYAPFPGKIGKTTYSVGDVVGPTSQPLARLVRLAPVYVNFAISEKDYLDAVRGSGKSPEDVRTGDAKIQIHLILPNGKRYGEDGEIVFIDNTVDPKTGTISVRGQFANKDTLLVAGTFVTVVIEAGESSNELLIPQAAIQRDQRGAFVLAIGKQEMVEQRYVELGEQVETDFVVKKGLQEGDRVITEGLQKVRPGVPVNAVLAGTPVE</sequence>
<dbReference type="InterPro" id="IPR058627">
    <property type="entry name" value="MdtA-like_C"/>
</dbReference>
<dbReference type="GO" id="GO:0005886">
    <property type="term" value="C:plasma membrane"/>
    <property type="evidence" value="ECO:0007669"/>
    <property type="project" value="TreeGrafter"/>
</dbReference>
<dbReference type="Proteomes" id="UP000559404">
    <property type="component" value="Unassembled WGS sequence"/>
</dbReference>
<dbReference type="Pfam" id="PF25876">
    <property type="entry name" value="HH_MFP_RND"/>
    <property type="match status" value="1"/>
</dbReference>
<reference evidence="8 9" key="1">
    <citation type="submission" date="2020-07" db="EMBL/GenBank/DDBJ databases">
        <authorList>
            <person name="Li M."/>
        </authorList>
    </citation>
    <scope>NUCLEOTIDE SEQUENCE [LARGE SCALE GENOMIC DNA]</scope>
    <source>
        <strain evidence="8 9">DSM 23284</strain>
    </source>
</reference>
<feature type="domain" description="Multidrug resistance protein MdtA-like C-terminal permuted SH3" evidence="7">
    <location>
        <begin position="300"/>
        <end position="360"/>
    </location>
</feature>
<reference evidence="8 9" key="2">
    <citation type="submission" date="2020-08" db="EMBL/GenBank/DDBJ databases">
        <title>Stappia taiwanensis sp. nov., isolated from a coastal thermal spring.</title>
        <authorList>
            <person name="Kampfer P."/>
        </authorList>
    </citation>
    <scope>NUCLEOTIDE SEQUENCE [LARGE SCALE GENOMIC DNA]</scope>
    <source>
        <strain evidence="8 9">DSM 23284</strain>
    </source>
</reference>
<dbReference type="InterPro" id="IPR058625">
    <property type="entry name" value="MdtA-like_BSH"/>
</dbReference>
<dbReference type="Gene3D" id="2.40.30.170">
    <property type="match status" value="1"/>
</dbReference>
<dbReference type="Pfam" id="PF25917">
    <property type="entry name" value="BSH_RND"/>
    <property type="match status" value="1"/>
</dbReference>
<evidence type="ECO:0000256" key="1">
    <source>
        <dbReference type="ARBA" id="ARBA00004196"/>
    </source>
</evidence>
<dbReference type="Gene3D" id="2.40.420.20">
    <property type="match status" value="1"/>
</dbReference>
<proteinExistence type="inferred from homology"/>
<feature type="coiled-coil region" evidence="3">
    <location>
        <begin position="92"/>
        <end position="164"/>
    </location>
</feature>
<dbReference type="NCBIfam" id="TIGR01730">
    <property type="entry name" value="RND_mfp"/>
    <property type="match status" value="1"/>
</dbReference>
<dbReference type="InterPro" id="IPR006143">
    <property type="entry name" value="RND_pump_MFP"/>
</dbReference>
<dbReference type="PROSITE" id="PS51257">
    <property type="entry name" value="PROKAR_LIPOPROTEIN"/>
    <property type="match status" value="1"/>
</dbReference>
<comment type="similarity">
    <text evidence="2">Belongs to the membrane fusion protein (MFP) (TC 8.A.1) family.</text>
</comment>
<evidence type="ECO:0000313" key="9">
    <source>
        <dbReference type="Proteomes" id="UP000559404"/>
    </source>
</evidence>
<dbReference type="GO" id="GO:0022857">
    <property type="term" value="F:transmembrane transporter activity"/>
    <property type="evidence" value="ECO:0007669"/>
    <property type="project" value="InterPro"/>
</dbReference>
<dbReference type="Gene3D" id="1.10.287.470">
    <property type="entry name" value="Helix hairpin bin"/>
    <property type="match status" value="1"/>
</dbReference>
<dbReference type="InterPro" id="IPR058624">
    <property type="entry name" value="MdtA-like_HH"/>
</dbReference>
<dbReference type="EMBL" id="JACEON010000001">
    <property type="protein sequence ID" value="MBA4610343.1"/>
    <property type="molecule type" value="Genomic_DNA"/>
</dbReference>
<evidence type="ECO:0000259" key="5">
    <source>
        <dbReference type="Pfam" id="PF25917"/>
    </source>
</evidence>
<comment type="caution">
    <text evidence="8">The sequence shown here is derived from an EMBL/GenBank/DDBJ whole genome shotgun (WGS) entry which is preliminary data.</text>
</comment>
<evidence type="ECO:0000259" key="6">
    <source>
        <dbReference type="Pfam" id="PF25944"/>
    </source>
</evidence>
<feature type="domain" description="Multidrug resistance protein MdtA-like barrel-sandwich hybrid" evidence="5">
    <location>
        <begin position="60"/>
        <end position="190"/>
    </location>
</feature>
<dbReference type="Pfam" id="PF25967">
    <property type="entry name" value="RND-MFP_C"/>
    <property type="match status" value="1"/>
</dbReference>
<organism evidence="8 9">
    <name type="scientific">Stappia taiwanensis</name>
    <dbReference type="NCBI Taxonomy" id="992267"/>
    <lineage>
        <taxon>Bacteria</taxon>
        <taxon>Pseudomonadati</taxon>
        <taxon>Pseudomonadota</taxon>
        <taxon>Alphaproteobacteria</taxon>
        <taxon>Hyphomicrobiales</taxon>
        <taxon>Stappiaceae</taxon>
        <taxon>Stappia</taxon>
    </lineage>
</organism>
<dbReference type="SUPFAM" id="SSF111369">
    <property type="entry name" value="HlyD-like secretion proteins"/>
    <property type="match status" value="1"/>
</dbReference>
<accession>A0A838XTL4</accession>
<protein>
    <submittedName>
        <fullName evidence="8">Efflux RND transporter periplasmic adaptor subunit</fullName>
    </submittedName>
</protein>
<dbReference type="InterPro" id="IPR058626">
    <property type="entry name" value="MdtA-like_b-barrel"/>
</dbReference>
<dbReference type="GO" id="GO:0030313">
    <property type="term" value="C:cell envelope"/>
    <property type="evidence" value="ECO:0007669"/>
    <property type="project" value="UniProtKB-SubCell"/>
</dbReference>
<dbReference type="AlphaFoldDB" id="A0A838XTL4"/>
<name>A0A838XTL4_9HYPH</name>
<comment type="subcellular location">
    <subcellularLocation>
        <location evidence="1">Cell envelope</location>
    </subcellularLocation>
</comment>
<dbReference type="FunFam" id="2.40.420.20:FF:000001">
    <property type="entry name" value="Efflux RND transporter periplasmic adaptor subunit"/>
    <property type="match status" value="1"/>
</dbReference>
<feature type="domain" description="Multidrug resistance protein MdtA-like beta-barrel" evidence="6">
    <location>
        <begin position="204"/>
        <end position="295"/>
    </location>
</feature>
<dbReference type="Pfam" id="PF25944">
    <property type="entry name" value="Beta-barrel_RND"/>
    <property type="match status" value="1"/>
</dbReference>
<feature type="domain" description="Multidrug resistance protein MdtA-like alpha-helical hairpin" evidence="4">
    <location>
        <begin position="98"/>
        <end position="168"/>
    </location>
</feature>
<evidence type="ECO:0000256" key="2">
    <source>
        <dbReference type="ARBA" id="ARBA00009477"/>
    </source>
</evidence>
<keyword evidence="3" id="KW-0175">Coiled coil</keyword>
<dbReference type="PANTHER" id="PTHR30158:SF3">
    <property type="entry name" value="MULTIDRUG EFFLUX PUMP SUBUNIT ACRA-RELATED"/>
    <property type="match status" value="1"/>
</dbReference>
<evidence type="ECO:0000259" key="4">
    <source>
        <dbReference type="Pfam" id="PF25876"/>
    </source>
</evidence>
<dbReference type="Gene3D" id="2.40.50.100">
    <property type="match status" value="1"/>
</dbReference>
<keyword evidence="9" id="KW-1185">Reference proteome</keyword>
<dbReference type="PANTHER" id="PTHR30158">
    <property type="entry name" value="ACRA/E-RELATED COMPONENT OF DRUG EFFLUX TRANSPORTER"/>
    <property type="match status" value="1"/>
</dbReference>
<dbReference type="GO" id="GO:0046677">
    <property type="term" value="P:response to antibiotic"/>
    <property type="evidence" value="ECO:0007669"/>
    <property type="project" value="TreeGrafter"/>
</dbReference>
<evidence type="ECO:0000259" key="7">
    <source>
        <dbReference type="Pfam" id="PF25967"/>
    </source>
</evidence>
<gene>
    <name evidence="8" type="ORF">H1W37_01660</name>
</gene>
<evidence type="ECO:0000256" key="3">
    <source>
        <dbReference type="SAM" id="Coils"/>
    </source>
</evidence>